<dbReference type="Pfam" id="PF01432">
    <property type="entry name" value="Peptidase_M3"/>
    <property type="match status" value="1"/>
</dbReference>
<evidence type="ECO:0000256" key="3">
    <source>
        <dbReference type="ARBA" id="ARBA00022670"/>
    </source>
</evidence>
<dbReference type="RefSeq" id="XP_017785977.1">
    <property type="nucleotide sequence ID" value="XM_017930488.1"/>
</dbReference>
<keyword evidence="3 10" id="KW-0645">Protease</keyword>
<accession>A0ABM1NGM7</accession>
<keyword evidence="6 10" id="KW-0862">Zinc</keyword>
<dbReference type="PANTHER" id="PTHR11804:SF79">
    <property type="entry name" value="MITOCHONDRIAL INTERMEDIATE PEPTIDASE"/>
    <property type="match status" value="1"/>
</dbReference>
<dbReference type="InterPro" id="IPR001567">
    <property type="entry name" value="Pept_M3A_M3B_dom"/>
</dbReference>
<evidence type="ECO:0000256" key="10">
    <source>
        <dbReference type="RuleBase" id="RU003435"/>
    </source>
</evidence>
<evidence type="ECO:0000256" key="2">
    <source>
        <dbReference type="ARBA" id="ARBA00006040"/>
    </source>
</evidence>
<sequence length="700" mass="80009">MSRFFFDRFFARRLSQRGYSTSWSDLANAFNTRPTTQLNLSLVKENKGLFEVPELSSYEGFYLLKDRCISETNGLIQEAISENRTRKMVEIFDELSDNLCKVADLAEFIRLAHPSGKYKQAAEIACGAVSGIVEKLNTHKSLYDALQRVVKEGDLIPTNDVDNHVAQLFLFDFEQSGIHLPEAERNKVVALNDSILHLGQHFVAGAANPRKIKKQQLPQYIQHVFPADGDNVLVSGLNAESTNPVARELAYRIYLHPDPHQDYLLTELLKARHELAVICGFQTYAERALKGSMVETPNTAMDFLNLLSTNLRERAENDFNVMAMMKKADNPQSGALSAWDIPYFTQKYKKEKFKVASSEYSPYFSLGSCMEGLNILFNRLYGISLDNKEIFNGEVWTSDVYKLAVTHETEGLLGYIYCDFYERDGKPNQDCHFTIRGGKLMADGSYQLPIVVLMLNLPMPRWSTPSLLTPSMVDNLFHEMGHAMHSMLGRTRYQHVTGTRCSTDFAEVPSVLMEFFARDPRVLRTFARHFQTKEAMPEDMLQRLCASKHLFTASEMQIQLFYSALDQNYHVRHPLNGNTTDVLEATQNNFYSLPYIKDTAWQLRFSHLVGYGAKYYSYLVSTALASWIWQTYFEADPLSRTQGERYRRECLAHGGGKSPWNLVADFLQKEPLPSHLVESIIHEVDSKNELMEQVAKIYKN</sequence>
<dbReference type="InterPro" id="IPR045090">
    <property type="entry name" value="Pept_M3A_M3B"/>
</dbReference>
<evidence type="ECO:0000256" key="6">
    <source>
        <dbReference type="ARBA" id="ARBA00022833"/>
    </source>
</evidence>
<keyword evidence="4 10" id="KW-0479">Metal-binding</keyword>
<dbReference type="InterPro" id="IPR033851">
    <property type="entry name" value="M3A_MIP"/>
</dbReference>
<keyword evidence="5 10" id="KW-0378">Hydrolase</keyword>
<evidence type="ECO:0000256" key="4">
    <source>
        <dbReference type="ARBA" id="ARBA00022723"/>
    </source>
</evidence>
<comment type="subcellular location">
    <subcellularLocation>
        <location evidence="1">Mitochondrion</location>
    </subcellularLocation>
</comment>
<keyword evidence="9" id="KW-0496">Mitochondrion</keyword>
<dbReference type="PANTHER" id="PTHR11804">
    <property type="entry name" value="PROTEASE M3 THIMET OLIGOPEPTIDASE-RELATED"/>
    <property type="match status" value="1"/>
</dbReference>
<keyword evidence="8 10" id="KW-0482">Metalloprotease</keyword>
<evidence type="ECO:0000256" key="5">
    <source>
        <dbReference type="ARBA" id="ARBA00022801"/>
    </source>
</evidence>
<comment type="similarity">
    <text evidence="2 10">Belongs to the peptidase M3 family.</text>
</comment>
<reference evidence="13" key="1">
    <citation type="submission" date="2025-08" db="UniProtKB">
        <authorList>
            <consortium name="RefSeq"/>
        </authorList>
    </citation>
    <scope>IDENTIFICATION</scope>
    <source>
        <tissue evidence="13">Whole Larva</tissue>
    </source>
</reference>
<dbReference type="GeneID" id="108569082"/>
<gene>
    <name evidence="13" type="primary">LOC108569082</name>
</gene>
<organism evidence="12 13">
    <name type="scientific">Nicrophorus vespilloides</name>
    <name type="common">Boreal carrion beetle</name>
    <dbReference type="NCBI Taxonomy" id="110193"/>
    <lineage>
        <taxon>Eukaryota</taxon>
        <taxon>Metazoa</taxon>
        <taxon>Ecdysozoa</taxon>
        <taxon>Arthropoda</taxon>
        <taxon>Hexapoda</taxon>
        <taxon>Insecta</taxon>
        <taxon>Pterygota</taxon>
        <taxon>Neoptera</taxon>
        <taxon>Endopterygota</taxon>
        <taxon>Coleoptera</taxon>
        <taxon>Polyphaga</taxon>
        <taxon>Staphyliniformia</taxon>
        <taxon>Silphidae</taxon>
        <taxon>Nicrophorinae</taxon>
        <taxon>Nicrophorus</taxon>
    </lineage>
</organism>
<keyword evidence="7" id="KW-0809">Transit peptide</keyword>
<evidence type="ECO:0000256" key="1">
    <source>
        <dbReference type="ARBA" id="ARBA00004173"/>
    </source>
</evidence>
<evidence type="ECO:0000256" key="9">
    <source>
        <dbReference type="ARBA" id="ARBA00023128"/>
    </source>
</evidence>
<dbReference type="CDD" id="cd06457">
    <property type="entry name" value="M3A_MIP"/>
    <property type="match status" value="1"/>
</dbReference>
<evidence type="ECO:0000313" key="12">
    <source>
        <dbReference type="Proteomes" id="UP000695000"/>
    </source>
</evidence>
<protein>
    <submittedName>
        <fullName evidence="13">Mitochondrial intermediate peptidase</fullName>
    </submittedName>
</protein>
<evidence type="ECO:0000256" key="8">
    <source>
        <dbReference type="ARBA" id="ARBA00023049"/>
    </source>
</evidence>
<proteinExistence type="inferred from homology"/>
<dbReference type="SUPFAM" id="SSF55486">
    <property type="entry name" value="Metalloproteases ('zincins'), catalytic domain"/>
    <property type="match status" value="1"/>
</dbReference>
<dbReference type="InterPro" id="IPR024079">
    <property type="entry name" value="MetalloPept_cat_dom_sf"/>
</dbReference>
<name>A0ABM1NGM7_NICVS</name>
<evidence type="ECO:0000313" key="13">
    <source>
        <dbReference type="RefSeq" id="XP_017785977.1"/>
    </source>
</evidence>
<feature type="domain" description="Peptidase M3A/M3B catalytic" evidence="11">
    <location>
        <begin position="240"/>
        <end position="679"/>
    </location>
</feature>
<keyword evidence="12" id="KW-1185">Reference proteome</keyword>
<comment type="cofactor">
    <cofactor evidence="10">
        <name>Zn(2+)</name>
        <dbReference type="ChEBI" id="CHEBI:29105"/>
    </cofactor>
    <text evidence="10">Binds 1 zinc ion.</text>
</comment>
<dbReference type="Proteomes" id="UP000695000">
    <property type="component" value="Unplaced"/>
</dbReference>
<evidence type="ECO:0000259" key="11">
    <source>
        <dbReference type="Pfam" id="PF01432"/>
    </source>
</evidence>
<evidence type="ECO:0000256" key="7">
    <source>
        <dbReference type="ARBA" id="ARBA00022946"/>
    </source>
</evidence>
<dbReference type="Gene3D" id="3.40.390.10">
    <property type="entry name" value="Collagenase (Catalytic Domain)"/>
    <property type="match status" value="1"/>
</dbReference>
<dbReference type="InterPro" id="IPR024077">
    <property type="entry name" value="Neurolysin/TOP_dom2"/>
</dbReference>
<dbReference type="Gene3D" id="1.10.1370.10">
    <property type="entry name" value="Neurolysin, domain 3"/>
    <property type="match status" value="1"/>
</dbReference>